<comment type="subcellular location">
    <subcellularLocation>
        <location evidence="1">Membrane</location>
        <topology evidence="1">Multi-pass membrane protein</topology>
    </subcellularLocation>
</comment>
<name>A0A7S3JW19_9STRA</name>
<feature type="transmembrane region" description="Helical" evidence="6">
    <location>
        <begin position="54"/>
        <end position="72"/>
    </location>
</feature>
<evidence type="ECO:0000256" key="2">
    <source>
        <dbReference type="ARBA" id="ARBA00022692"/>
    </source>
</evidence>
<evidence type="ECO:0000256" key="4">
    <source>
        <dbReference type="ARBA" id="ARBA00023136"/>
    </source>
</evidence>
<dbReference type="GO" id="GO:0016020">
    <property type="term" value="C:membrane"/>
    <property type="evidence" value="ECO:0007669"/>
    <property type="project" value="UniProtKB-SubCell"/>
</dbReference>
<keyword evidence="3 6" id="KW-1133">Transmembrane helix</keyword>
<feature type="region of interest" description="Disordered" evidence="5">
    <location>
        <begin position="251"/>
        <end position="274"/>
    </location>
</feature>
<accession>A0A7S3JW19</accession>
<keyword evidence="2 6" id="KW-0812">Transmembrane</keyword>
<gene>
    <name evidence="7" type="ORF">ALAG00032_LOCUS5666</name>
</gene>
<evidence type="ECO:0000256" key="5">
    <source>
        <dbReference type="SAM" id="MobiDB-lite"/>
    </source>
</evidence>
<evidence type="ECO:0000256" key="1">
    <source>
        <dbReference type="ARBA" id="ARBA00004141"/>
    </source>
</evidence>
<dbReference type="EMBL" id="HBIJ01008051">
    <property type="protein sequence ID" value="CAE0364924.1"/>
    <property type="molecule type" value="Transcribed_RNA"/>
</dbReference>
<reference evidence="7" key="1">
    <citation type="submission" date="2021-01" db="EMBL/GenBank/DDBJ databases">
        <authorList>
            <person name="Corre E."/>
            <person name="Pelletier E."/>
            <person name="Niang G."/>
            <person name="Scheremetjew M."/>
            <person name="Finn R."/>
            <person name="Kale V."/>
            <person name="Holt S."/>
            <person name="Cochrane G."/>
            <person name="Meng A."/>
            <person name="Brown T."/>
            <person name="Cohen L."/>
        </authorList>
    </citation>
    <scope>NUCLEOTIDE SEQUENCE</scope>
    <source>
        <strain evidence="7">CCMP1510</strain>
    </source>
</reference>
<feature type="transmembrane region" description="Helical" evidence="6">
    <location>
        <begin position="78"/>
        <end position="107"/>
    </location>
</feature>
<evidence type="ECO:0000313" key="7">
    <source>
        <dbReference type="EMBL" id="CAE0364924.1"/>
    </source>
</evidence>
<evidence type="ECO:0000256" key="6">
    <source>
        <dbReference type="SAM" id="Phobius"/>
    </source>
</evidence>
<feature type="compositionally biased region" description="Polar residues" evidence="5">
    <location>
        <begin position="261"/>
        <end position="272"/>
    </location>
</feature>
<evidence type="ECO:0008006" key="8">
    <source>
        <dbReference type="Google" id="ProtNLM"/>
    </source>
</evidence>
<keyword evidence="4 6" id="KW-0472">Membrane</keyword>
<sequence length="324" mass="35893">MLAQQEWRERVADALESCPFWTVVAILTIIDLILFVFQMIIIGESSTIRLLRTIELIISSIFVIELGIRCYTSRSEQLVTIISIVDAGAVLLSFILCLATISTPLLAARSARLLRLGSASSRCSRNAVNSSKSAIEMRNFFSNARRSGAGYARRVTRDADVSALFLDLTGAPELRSLLSNRPWIKNSSLTEGGARPRGFALHEMPVLAAASTLPQFAKAEIDKADANFLRARTARNQRQSANYELVSASNPLLNKIDPESPQEQSEDATNNIQDKKRVFTSAKALISIFEHALNQARTHDAPPPRLINTLRHDDVSLCFLKREI</sequence>
<feature type="transmembrane region" description="Helical" evidence="6">
    <location>
        <begin position="20"/>
        <end position="42"/>
    </location>
</feature>
<protein>
    <recommendedName>
        <fullName evidence="8">Ion transport domain-containing protein</fullName>
    </recommendedName>
</protein>
<dbReference type="InterPro" id="IPR027359">
    <property type="entry name" value="Volt_channel_dom_sf"/>
</dbReference>
<evidence type="ECO:0000256" key="3">
    <source>
        <dbReference type="ARBA" id="ARBA00022989"/>
    </source>
</evidence>
<dbReference type="AlphaFoldDB" id="A0A7S3JW19"/>
<organism evidence="7">
    <name type="scientific">Aureoumbra lagunensis</name>
    <dbReference type="NCBI Taxonomy" id="44058"/>
    <lineage>
        <taxon>Eukaryota</taxon>
        <taxon>Sar</taxon>
        <taxon>Stramenopiles</taxon>
        <taxon>Ochrophyta</taxon>
        <taxon>Pelagophyceae</taxon>
        <taxon>Pelagomonadales</taxon>
        <taxon>Aureoumbra</taxon>
    </lineage>
</organism>
<proteinExistence type="predicted"/>
<dbReference type="Gene3D" id="1.20.120.350">
    <property type="entry name" value="Voltage-gated potassium channels. Chain C"/>
    <property type="match status" value="1"/>
</dbReference>